<name>K2RY86_MACPH</name>
<reference evidence="7 8" key="1">
    <citation type="journal article" date="2012" name="BMC Genomics">
        <title>Tools to kill: Genome of one of the most destructive plant pathogenic fungi Macrophomina phaseolina.</title>
        <authorList>
            <person name="Islam M.S."/>
            <person name="Haque M.S."/>
            <person name="Islam M.M."/>
            <person name="Emdad E.M."/>
            <person name="Halim A."/>
            <person name="Hossen Q.M.M."/>
            <person name="Hossain M.Z."/>
            <person name="Ahmed B."/>
            <person name="Rahim S."/>
            <person name="Rahman M.S."/>
            <person name="Alam M.M."/>
            <person name="Hou S."/>
            <person name="Wan X."/>
            <person name="Saito J.A."/>
            <person name="Alam M."/>
        </authorList>
    </citation>
    <scope>NUCLEOTIDE SEQUENCE [LARGE SCALE GENOMIC DNA]</scope>
    <source>
        <strain evidence="7 8">MS6</strain>
    </source>
</reference>
<accession>K2RY86</accession>
<evidence type="ECO:0000256" key="5">
    <source>
        <dbReference type="ARBA" id="ARBA00022857"/>
    </source>
</evidence>
<evidence type="ECO:0000256" key="1">
    <source>
        <dbReference type="ARBA" id="ARBA00001974"/>
    </source>
</evidence>
<protein>
    <submittedName>
        <fullName evidence="7">Uncharacterized protein</fullName>
    </submittedName>
</protein>
<dbReference type="PANTHER" id="PTHR43098">
    <property type="entry name" value="L-ORNITHINE N(5)-MONOOXYGENASE-RELATED"/>
    <property type="match status" value="1"/>
</dbReference>
<comment type="cofactor">
    <cofactor evidence="1">
        <name>FAD</name>
        <dbReference type="ChEBI" id="CHEBI:57692"/>
    </cofactor>
</comment>
<dbReference type="InParanoid" id="K2RY86"/>
<dbReference type="InterPro" id="IPR036188">
    <property type="entry name" value="FAD/NAD-bd_sf"/>
</dbReference>
<dbReference type="OrthoDB" id="66881at2759"/>
<gene>
    <name evidence="7" type="ORF">MPH_13557</name>
</gene>
<dbReference type="PANTHER" id="PTHR43098:SF2">
    <property type="entry name" value="FAD-BINDING MONOOXYGENASE AUSB-RELATED"/>
    <property type="match status" value="1"/>
</dbReference>
<dbReference type="SUPFAM" id="SSF51905">
    <property type="entry name" value="FAD/NAD(P)-binding domain"/>
    <property type="match status" value="2"/>
</dbReference>
<dbReference type="AlphaFoldDB" id="K2RY86"/>
<dbReference type="VEuPathDB" id="FungiDB:MPH_13557"/>
<keyword evidence="6" id="KW-0560">Oxidoreductase</keyword>
<evidence type="ECO:0000313" key="7">
    <source>
        <dbReference type="EMBL" id="EKG09415.1"/>
    </source>
</evidence>
<dbReference type="HOGENOM" id="CLU_006937_8_2_1"/>
<dbReference type="Proteomes" id="UP000007129">
    <property type="component" value="Unassembled WGS sequence"/>
</dbReference>
<proteinExistence type="inferred from homology"/>
<dbReference type="Gene3D" id="3.50.50.60">
    <property type="entry name" value="FAD/NAD(P)-binding domain"/>
    <property type="match status" value="2"/>
</dbReference>
<evidence type="ECO:0000313" key="8">
    <source>
        <dbReference type="Proteomes" id="UP000007129"/>
    </source>
</evidence>
<organism evidence="7 8">
    <name type="scientific">Macrophomina phaseolina (strain MS6)</name>
    <name type="common">Charcoal rot fungus</name>
    <dbReference type="NCBI Taxonomy" id="1126212"/>
    <lineage>
        <taxon>Eukaryota</taxon>
        <taxon>Fungi</taxon>
        <taxon>Dikarya</taxon>
        <taxon>Ascomycota</taxon>
        <taxon>Pezizomycotina</taxon>
        <taxon>Dothideomycetes</taxon>
        <taxon>Dothideomycetes incertae sedis</taxon>
        <taxon>Botryosphaeriales</taxon>
        <taxon>Botryosphaeriaceae</taxon>
        <taxon>Macrophomina</taxon>
    </lineage>
</organism>
<feature type="non-terminal residue" evidence="7">
    <location>
        <position position="603"/>
    </location>
</feature>
<dbReference type="EMBL" id="AHHD01000686">
    <property type="protein sequence ID" value="EKG09415.1"/>
    <property type="molecule type" value="Genomic_DNA"/>
</dbReference>
<dbReference type="Pfam" id="PF13450">
    <property type="entry name" value="NAD_binding_8"/>
    <property type="match status" value="1"/>
</dbReference>
<keyword evidence="3" id="KW-0285">Flavoprotein</keyword>
<dbReference type="GO" id="GO:0016491">
    <property type="term" value="F:oxidoreductase activity"/>
    <property type="evidence" value="ECO:0007669"/>
    <property type="project" value="UniProtKB-KW"/>
</dbReference>
<dbReference type="InterPro" id="IPR050775">
    <property type="entry name" value="FAD-binding_Monooxygenases"/>
</dbReference>
<evidence type="ECO:0000256" key="4">
    <source>
        <dbReference type="ARBA" id="ARBA00022827"/>
    </source>
</evidence>
<evidence type="ECO:0000256" key="6">
    <source>
        <dbReference type="ARBA" id="ARBA00023002"/>
    </source>
</evidence>
<comment type="similarity">
    <text evidence="2">Belongs to the FAD-binding monooxygenase family.</text>
</comment>
<dbReference type="eggNOG" id="KOG1399">
    <property type="taxonomic scope" value="Eukaryota"/>
</dbReference>
<keyword evidence="4" id="KW-0274">FAD</keyword>
<keyword evidence="5" id="KW-0521">NADP</keyword>
<evidence type="ECO:0000256" key="3">
    <source>
        <dbReference type="ARBA" id="ARBA00022630"/>
    </source>
</evidence>
<evidence type="ECO:0000256" key="2">
    <source>
        <dbReference type="ARBA" id="ARBA00010139"/>
    </source>
</evidence>
<sequence length="603" mass="67048">MLGSSLSDLQQKYAKERSKRLRQDGLKQYADLIGTDLAEDPFVDYDAPESQQVPIQDGGDVKFLVVGAGHSGILFAVRLIQAGFKPEDICIVDVAGGFGGTWYWNRYPGLMCDVEGYVYLPLLEESGFVPKNRYSYGYEIRANAEHITRKWGLSNRALFSTQVNHQRWDEDTGRWSVALVKNRGHGREPLALTVHAQFLINAAGILPTPHIPKLPGLADFRRSKQLFHSARWNYNVTGGTQENPELINLKGKRVGIIGTGATAVQIVPELAKWADQLYVFQRTPSYCGPRNQRPTDFNEWRTRVAYKPGWQFERQENFNHFITADPVDVDLVNDGWTETQAFAGVAGNAKAAELTPDLVEEHIAAMFKLDVPRAERIRAHIDRIVKDPAVAKKLKPWYPGWCKRPTFHDHYLQAFNKPNVTLVDTDGRGVERYSENGVVVNGIEYDLDVLVFATGFSVPRGPAPCPTIGRGGALLSEKFDSGDWGNVFGITTNGFPNMFFCSTGGGAPMPPNLTSTFDMLAKLVAHIVATASQRAEDTQRLTIEATKEAEEEYSREVRRRALWFSVSQTCTPSYFNAEGEIFGLDPKKAAQAASKASWGGGPI</sequence>
<comment type="caution">
    <text evidence="7">The sequence shown here is derived from an EMBL/GenBank/DDBJ whole genome shotgun (WGS) entry which is preliminary data.</text>
</comment>